<proteinExistence type="inferred from homology"/>
<evidence type="ECO:0000256" key="1">
    <source>
        <dbReference type="ARBA" id="ARBA00000642"/>
    </source>
</evidence>
<dbReference type="PRINTS" id="PR00477">
    <property type="entry name" value="PHGLYCKINASE"/>
</dbReference>
<comment type="caution">
    <text evidence="16">The sequence shown here is derived from an EMBL/GenBank/DDBJ whole genome shotgun (WGS) entry which is preliminary data.</text>
</comment>
<evidence type="ECO:0000256" key="2">
    <source>
        <dbReference type="ARBA" id="ARBA00004838"/>
    </source>
</evidence>
<comment type="subcellular location">
    <subcellularLocation>
        <location evidence="12">Cytoplasm</location>
    </subcellularLocation>
</comment>
<evidence type="ECO:0000256" key="6">
    <source>
        <dbReference type="ARBA" id="ARBA00016471"/>
    </source>
</evidence>
<feature type="binding site" evidence="13">
    <location>
        <position position="121"/>
    </location>
    <ligand>
        <name>(2R)-3-phosphoglycerate</name>
        <dbReference type="ChEBI" id="CHEBI:58272"/>
    </ligand>
</feature>
<dbReference type="Pfam" id="PF00162">
    <property type="entry name" value="PGK"/>
    <property type="match status" value="1"/>
</dbReference>
<comment type="subunit">
    <text evidence="4 12">Monomer.</text>
</comment>
<feature type="binding site" evidence="12">
    <location>
        <position position="39"/>
    </location>
    <ligand>
        <name>substrate</name>
    </ligand>
</feature>
<protein>
    <recommendedName>
        <fullName evidence="6 12">Phosphoglycerate kinase</fullName>
        <ecNumber evidence="5 12">2.7.2.3</ecNumber>
    </recommendedName>
</protein>
<name>A0A916XTU0_9HYPH</name>
<evidence type="ECO:0000256" key="4">
    <source>
        <dbReference type="ARBA" id="ARBA00011245"/>
    </source>
</evidence>
<feature type="binding site" evidence="12 14">
    <location>
        <position position="204"/>
    </location>
    <ligand>
        <name>ATP</name>
        <dbReference type="ChEBI" id="CHEBI:30616"/>
    </ligand>
</feature>
<reference evidence="16" key="1">
    <citation type="journal article" date="2014" name="Int. J. Syst. Evol. Microbiol.">
        <title>Complete genome sequence of Corynebacterium casei LMG S-19264T (=DSM 44701T), isolated from a smear-ripened cheese.</title>
        <authorList>
            <consortium name="US DOE Joint Genome Institute (JGI-PGF)"/>
            <person name="Walter F."/>
            <person name="Albersmeier A."/>
            <person name="Kalinowski J."/>
            <person name="Ruckert C."/>
        </authorList>
    </citation>
    <scope>NUCLEOTIDE SEQUENCE</scope>
    <source>
        <strain evidence="16">CGMCC 1.15493</strain>
    </source>
</reference>
<dbReference type="PIRSF" id="PIRSF000724">
    <property type="entry name" value="Pgk"/>
    <property type="match status" value="1"/>
</dbReference>
<evidence type="ECO:0000256" key="12">
    <source>
        <dbReference type="HAMAP-Rule" id="MF_00145"/>
    </source>
</evidence>
<keyword evidence="10 12" id="KW-0067">ATP-binding</keyword>
<evidence type="ECO:0000256" key="13">
    <source>
        <dbReference type="PIRSR" id="PIRSR000724-1"/>
    </source>
</evidence>
<feature type="binding site" evidence="12 14">
    <location>
        <begin position="356"/>
        <end position="359"/>
    </location>
    <ligand>
        <name>ATP</name>
        <dbReference type="ChEBI" id="CHEBI:30616"/>
    </ligand>
</feature>
<evidence type="ECO:0000256" key="11">
    <source>
        <dbReference type="ARBA" id="ARBA00023152"/>
    </source>
</evidence>
<evidence type="ECO:0000256" key="9">
    <source>
        <dbReference type="ARBA" id="ARBA00022777"/>
    </source>
</evidence>
<dbReference type="GO" id="GO:0005829">
    <property type="term" value="C:cytosol"/>
    <property type="evidence" value="ECO:0007669"/>
    <property type="project" value="TreeGrafter"/>
</dbReference>
<dbReference type="EC" id="2.7.2.3" evidence="5 12"/>
<dbReference type="PANTHER" id="PTHR11406:SF23">
    <property type="entry name" value="PHOSPHOGLYCERATE KINASE 1, CHLOROPLASTIC-RELATED"/>
    <property type="match status" value="1"/>
</dbReference>
<feature type="binding site" evidence="12">
    <location>
        <position position="121"/>
    </location>
    <ligand>
        <name>substrate</name>
    </ligand>
</feature>
<evidence type="ECO:0000256" key="3">
    <source>
        <dbReference type="ARBA" id="ARBA00008982"/>
    </source>
</evidence>
<evidence type="ECO:0000256" key="8">
    <source>
        <dbReference type="ARBA" id="ARBA00022741"/>
    </source>
</evidence>
<feature type="binding site" evidence="12">
    <location>
        <position position="154"/>
    </location>
    <ligand>
        <name>substrate</name>
    </ligand>
</feature>
<dbReference type="InterPro" id="IPR001576">
    <property type="entry name" value="Phosphoglycerate_kinase"/>
</dbReference>
<comment type="catalytic activity">
    <reaction evidence="1 12 15">
        <text>(2R)-3-phosphoglycerate + ATP = (2R)-3-phospho-glyceroyl phosphate + ADP</text>
        <dbReference type="Rhea" id="RHEA:14801"/>
        <dbReference type="ChEBI" id="CHEBI:30616"/>
        <dbReference type="ChEBI" id="CHEBI:57604"/>
        <dbReference type="ChEBI" id="CHEBI:58272"/>
        <dbReference type="ChEBI" id="CHEBI:456216"/>
        <dbReference type="EC" id="2.7.2.3"/>
    </reaction>
</comment>
<dbReference type="InterPro" id="IPR036043">
    <property type="entry name" value="Phosphoglycerate_kinase_sf"/>
</dbReference>
<comment type="pathway">
    <text evidence="2 12">Carbohydrate degradation; glycolysis; pyruvate from D-glyceraldehyde 3-phosphate: step 2/5.</text>
</comment>
<reference evidence="16" key="2">
    <citation type="submission" date="2020-09" db="EMBL/GenBank/DDBJ databases">
        <authorList>
            <person name="Sun Q."/>
            <person name="Zhou Y."/>
        </authorList>
    </citation>
    <scope>NUCLEOTIDE SEQUENCE</scope>
    <source>
        <strain evidence="16">CGMCC 1.15493</strain>
    </source>
</reference>
<dbReference type="FunFam" id="3.40.50.1260:FF:000007">
    <property type="entry name" value="Phosphoglycerate kinase"/>
    <property type="match status" value="1"/>
</dbReference>
<keyword evidence="17" id="KW-1185">Reference proteome</keyword>
<dbReference type="GO" id="GO:0005524">
    <property type="term" value="F:ATP binding"/>
    <property type="evidence" value="ECO:0007669"/>
    <property type="project" value="UniProtKB-KW"/>
</dbReference>
<evidence type="ECO:0000256" key="15">
    <source>
        <dbReference type="RuleBase" id="RU000532"/>
    </source>
</evidence>
<dbReference type="GO" id="GO:0043531">
    <property type="term" value="F:ADP binding"/>
    <property type="evidence" value="ECO:0007669"/>
    <property type="project" value="TreeGrafter"/>
</dbReference>
<gene>
    <name evidence="12 16" type="primary">pgk</name>
    <name evidence="16" type="ORF">GCM10011335_07610</name>
</gene>
<feature type="binding site" evidence="12 14">
    <location>
        <position position="326"/>
    </location>
    <ligand>
        <name>ATP</name>
        <dbReference type="ChEBI" id="CHEBI:30616"/>
    </ligand>
</feature>
<organism evidence="16 17">
    <name type="scientific">Aureimonas glaciei</name>
    <dbReference type="NCBI Taxonomy" id="1776957"/>
    <lineage>
        <taxon>Bacteria</taxon>
        <taxon>Pseudomonadati</taxon>
        <taxon>Pseudomonadota</taxon>
        <taxon>Alphaproteobacteria</taxon>
        <taxon>Hyphomicrobiales</taxon>
        <taxon>Aurantimonadaceae</taxon>
        <taxon>Aureimonas</taxon>
    </lineage>
</organism>
<sequence length="408" mass="42525">MSAGSLRPIEGVEVKGKTVLIRADVNVPMKDGVITDATRLERFAPTVASLADRGAKVVVLSHLGRPKGDRNMAFTLGPVAEKLGEILGRPVQFASDCVGPEAEKVVGNLKDGEIAVLENLRFHKGEEENDRSFALRLSIGGDLYVNDAFSCAHRAHASTYELATILPAYAGPSLMAEVKALEAALDKPKRPVAALVGGAKVSSKIGVLEFLVPKMDHLVIGGGMANTFLAALGNDVGKSLYEADAMETAEKVMAMAKESGCQLHLPVDVVIAREFKAHAENETVGVDAIPSDAMALDVGPKTVAEIVAALATCETLLWNGPLGAFEIEPFNAATNAVAQEAARLTKAGKLVTVAGGGDTVAALNAAGASEDFTYLSTAGGAFLEWLEGRDLPGIDILKTQATLAASTV</sequence>
<feature type="binding site" evidence="13">
    <location>
        <position position="154"/>
    </location>
    <ligand>
        <name>(2R)-3-phosphoglycerate</name>
        <dbReference type="ChEBI" id="CHEBI:58272"/>
    </ligand>
</feature>
<accession>A0A916XTU0</accession>
<dbReference type="EMBL" id="BMJJ01000001">
    <property type="protein sequence ID" value="GGD07114.1"/>
    <property type="molecule type" value="Genomic_DNA"/>
</dbReference>
<dbReference type="InterPro" id="IPR015824">
    <property type="entry name" value="Phosphoglycerate_kinase_N"/>
</dbReference>
<comment type="similarity">
    <text evidence="3 12 15">Belongs to the phosphoglycerate kinase family.</text>
</comment>
<keyword evidence="9 12" id="KW-0418">Kinase</keyword>
<dbReference type="FunFam" id="3.40.50.1260:FF:000006">
    <property type="entry name" value="Phosphoglycerate kinase"/>
    <property type="match status" value="1"/>
</dbReference>
<evidence type="ECO:0000256" key="10">
    <source>
        <dbReference type="ARBA" id="ARBA00022840"/>
    </source>
</evidence>
<dbReference type="PROSITE" id="PS00111">
    <property type="entry name" value="PGLYCERATE_KINASE"/>
    <property type="match status" value="1"/>
</dbReference>
<keyword evidence="8 12" id="KW-0547">Nucleotide-binding</keyword>
<evidence type="ECO:0000256" key="14">
    <source>
        <dbReference type="PIRSR" id="PIRSR000724-2"/>
    </source>
</evidence>
<keyword evidence="7 12" id="KW-0808">Transferase</keyword>
<dbReference type="Gene3D" id="3.40.50.1260">
    <property type="entry name" value="Phosphoglycerate kinase, N-terminal domain"/>
    <property type="match status" value="2"/>
</dbReference>
<evidence type="ECO:0000313" key="17">
    <source>
        <dbReference type="Proteomes" id="UP000613160"/>
    </source>
</evidence>
<feature type="binding site" evidence="13">
    <location>
        <position position="39"/>
    </location>
    <ligand>
        <name>(2R)-3-phosphoglycerate</name>
        <dbReference type="ChEBI" id="CHEBI:58272"/>
    </ligand>
</feature>
<dbReference type="InterPro" id="IPR015911">
    <property type="entry name" value="Phosphoglycerate_kinase_CS"/>
</dbReference>
<evidence type="ECO:0000256" key="5">
    <source>
        <dbReference type="ARBA" id="ARBA00013061"/>
    </source>
</evidence>
<dbReference type="AlphaFoldDB" id="A0A916XTU0"/>
<keyword evidence="12" id="KW-0963">Cytoplasm</keyword>
<dbReference type="SUPFAM" id="SSF53748">
    <property type="entry name" value="Phosphoglycerate kinase"/>
    <property type="match status" value="1"/>
</dbReference>
<comment type="caution">
    <text evidence="12">Lacks conserved residue(s) required for the propagation of feature annotation.</text>
</comment>
<dbReference type="GO" id="GO:0006096">
    <property type="term" value="P:glycolytic process"/>
    <property type="evidence" value="ECO:0007669"/>
    <property type="project" value="UniProtKB-UniRule"/>
</dbReference>
<dbReference type="RefSeq" id="WP_188849196.1">
    <property type="nucleotide sequence ID" value="NZ_BMJJ01000001.1"/>
</dbReference>
<keyword evidence="11 12" id="KW-0324">Glycolysis</keyword>
<dbReference type="GO" id="GO:0004618">
    <property type="term" value="F:phosphoglycerate kinase activity"/>
    <property type="evidence" value="ECO:0007669"/>
    <property type="project" value="UniProtKB-UniRule"/>
</dbReference>
<evidence type="ECO:0000313" key="16">
    <source>
        <dbReference type="EMBL" id="GGD07114.1"/>
    </source>
</evidence>
<dbReference type="GO" id="GO:0006094">
    <property type="term" value="P:gluconeogenesis"/>
    <property type="evidence" value="ECO:0007669"/>
    <property type="project" value="TreeGrafter"/>
</dbReference>
<dbReference type="HAMAP" id="MF_00145">
    <property type="entry name" value="Phosphoglyc_kinase"/>
    <property type="match status" value="1"/>
</dbReference>
<dbReference type="PANTHER" id="PTHR11406">
    <property type="entry name" value="PHOSPHOGLYCERATE KINASE"/>
    <property type="match status" value="1"/>
</dbReference>
<evidence type="ECO:0000256" key="7">
    <source>
        <dbReference type="ARBA" id="ARBA00022679"/>
    </source>
</evidence>
<dbReference type="Proteomes" id="UP000613160">
    <property type="component" value="Unassembled WGS sequence"/>
</dbReference>
<feature type="binding site" evidence="12 13">
    <location>
        <begin position="24"/>
        <end position="26"/>
    </location>
    <ligand>
        <name>substrate</name>
    </ligand>
</feature>
<feature type="binding site" evidence="12 13">
    <location>
        <begin position="62"/>
        <end position="65"/>
    </location>
    <ligand>
        <name>substrate</name>
    </ligand>
</feature>